<keyword evidence="3" id="KW-1185">Reference proteome</keyword>
<dbReference type="Proteomes" id="UP001501074">
    <property type="component" value="Unassembled WGS sequence"/>
</dbReference>
<dbReference type="RefSeq" id="WP_231486036.1">
    <property type="nucleotide sequence ID" value="NZ_BAAAZO010000011.1"/>
</dbReference>
<evidence type="ECO:0000313" key="2">
    <source>
        <dbReference type="EMBL" id="GAA3629983.1"/>
    </source>
</evidence>
<sequence>MSAQVTLGFGAFFAVLTVVRLSDLLSGSSDANIWSWLVVVVTATTAGLAFWSGYESWKKEKREKQQAP</sequence>
<keyword evidence="1" id="KW-1133">Transmembrane helix</keyword>
<protein>
    <recommendedName>
        <fullName evidence="4">Holin</fullName>
    </recommendedName>
</protein>
<organism evidence="2 3">
    <name type="scientific">Kineosporia mesophila</name>
    <dbReference type="NCBI Taxonomy" id="566012"/>
    <lineage>
        <taxon>Bacteria</taxon>
        <taxon>Bacillati</taxon>
        <taxon>Actinomycetota</taxon>
        <taxon>Actinomycetes</taxon>
        <taxon>Kineosporiales</taxon>
        <taxon>Kineosporiaceae</taxon>
        <taxon>Kineosporia</taxon>
    </lineage>
</organism>
<reference evidence="3" key="1">
    <citation type="journal article" date="2019" name="Int. J. Syst. Evol. Microbiol.">
        <title>The Global Catalogue of Microorganisms (GCM) 10K type strain sequencing project: providing services to taxonomists for standard genome sequencing and annotation.</title>
        <authorList>
            <consortium name="The Broad Institute Genomics Platform"/>
            <consortium name="The Broad Institute Genome Sequencing Center for Infectious Disease"/>
            <person name="Wu L."/>
            <person name="Ma J."/>
        </authorList>
    </citation>
    <scope>NUCLEOTIDE SEQUENCE [LARGE SCALE GENOMIC DNA]</scope>
    <source>
        <strain evidence="3">JCM 16902</strain>
    </source>
</reference>
<evidence type="ECO:0000256" key="1">
    <source>
        <dbReference type="SAM" id="Phobius"/>
    </source>
</evidence>
<gene>
    <name evidence="2" type="ORF">GCM10022223_54540</name>
</gene>
<keyword evidence="1" id="KW-0472">Membrane</keyword>
<dbReference type="EMBL" id="BAAAZO010000011">
    <property type="protein sequence ID" value="GAA3629983.1"/>
    <property type="molecule type" value="Genomic_DNA"/>
</dbReference>
<evidence type="ECO:0000313" key="3">
    <source>
        <dbReference type="Proteomes" id="UP001501074"/>
    </source>
</evidence>
<accession>A0ABP7AE32</accession>
<comment type="caution">
    <text evidence="2">The sequence shown here is derived from an EMBL/GenBank/DDBJ whole genome shotgun (WGS) entry which is preliminary data.</text>
</comment>
<feature type="transmembrane region" description="Helical" evidence="1">
    <location>
        <begin position="31"/>
        <end position="54"/>
    </location>
</feature>
<evidence type="ECO:0008006" key="4">
    <source>
        <dbReference type="Google" id="ProtNLM"/>
    </source>
</evidence>
<proteinExistence type="predicted"/>
<name>A0ABP7AE32_9ACTN</name>
<keyword evidence="1" id="KW-0812">Transmembrane</keyword>